<dbReference type="STRING" id="320771.Cflav_PD3543"/>
<dbReference type="Proteomes" id="UP000003688">
    <property type="component" value="Unassembled WGS sequence"/>
</dbReference>
<sequence>MSDERMELILESILEIQETATLVQILARIWTLRFTNVLAQYAYDRESTCFGIGSKTTRGG</sequence>
<organism evidence="1 2">
    <name type="scientific">Pedosphaera parvula (strain Ellin514)</name>
    <dbReference type="NCBI Taxonomy" id="320771"/>
    <lineage>
        <taxon>Bacteria</taxon>
        <taxon>Pseudomonadati</taxon>
        <taxon>Verrucomicrobiota</taxon>
        <taxon>Pedosphaerae</taxon>
        <taxon>Pedosphaerales</taxon>
        <taxon>Pedosphaeraceae</taxon>
        <taxon>Pedosphaera</taxon>
    </lineage>
</organism>
<keyword evidence="2" id="KW-1185">Reference proteome</keyword>
<name>B9XI80_PEDPL</name>
<comment type="caution">
    <text evidence="1">The sequence shown here is derived from an EMBL/GenBank/DDBJ whole genome shotgun (WGS) entry which is preliminary data.</text>
</comment>
<evidence type="ECO:0000313" key="1">
    <source>
        <dbReference type="EMBL" id="EEF60573.1"/>
    </source>
</evidence>
<dbReference type="EMBL" id="ABOX02000016">
    <property type="protein sequence ID" value="EEF60573.1"/>
    <property type="molecule type" value="Genomic_DNA"/>
</dbReference>
<reference evidence="1 2" key="1">
    <citation type="journal article" date="2011" name="J. Bacteriol.">
        <title>Genome sequence of 'Pedosphaera parvula' Ellin514, an aerobic Verrucomicrobial isolate from pasture soil.</title>
        <authorList>
            <person name="Kant R."/>
            <person name="van Passel M.W."/>
            <person name="Sangwan P."/>
            <person name="Palva A."/>
            <person name="Lucas S."/>
            <person name="Copeland A."/>
            <person name="Lapidus A."/>
            <person name="Glavina Del Rio T."/>
            <person name="Dalin E."/>
            <person name="Tice H."/>
            <person name="Bruce D."/>
            <person name="Goodwin L."/>
            <person name="Pitluck S."/>
            <person name="Chertkov O."/>
            <person name="Larimer F.W."/>
            <person name="Land M.L."/>
            <person name="Hauser L."/>
            <person name="Brettin T.S."/>
            <person name="Detter J.C."/>
            <person name="Han S."/>
            <person name="de Vos W.M."/>
            <person name="Janssen P.H."/>
            <person name="Smidt H."/>
        </authorList>
    </citation>
    <scope>NUCLEOTIDE SEQUENCE [LARGE SCALE GENOMIC DNA]</scope>
    <source>
        <strain evidence="1 2">Ellin514</strain>
    </source>
</reference>
<proteinExistence type="predicted"/>
<protein>
    <submittedName>
        <fullName evidence="1">Uncharacterized protein</fullName>
    </submittedName>
</protein>
<accession>B9XI80</accession>
<dbReference type="AlphaFoldDB" id="B9XI80"/>
<gene>
    <name evidence="1" type="ORF">Cflav_PD3543</name>
</gene>
<evidence type="ECO:0000313" key="2">
    <source>
        <dbReference type="Proteomes" id="UP000003688"/>
    </source>
</evidence>